<comment type="caution">
    <text evidence="2">The sequence shown here is derived from an EMBL/GenBank/DDBJ whole genome shotgun (WGS) entry which is preliminary data.</text>
</comment>
<dbReference type="SUPFAM" id="SSF52799">
    <property type="entry name" value="(Phosphotyrosine protein) phosphatases II"/>
    <property type="match status" value="1"/>
</dbReference>
<evidence type="ECO:0000313" key="3">
    <source>
        <dbReference type="Proteomes" id="UP000766570"/>
    </source>
</evidence>
<dbReference type="CDD" id="cd14498">
    <property type="entry name" value="DSP"/>
    <property type="match status" value="1"/>
</dbReference>
<dbReference type="PROSITE" id="PS50056">
    <property type="entry name" value="TYR_PHOSPHATASE_2"/>
    <property type="match status" value="1"/>
</dbReference>
<organism evidence="2 3">
    <name type="scientific">Paeniglutamicibacter psychrophenolicus</name>
    <dbReference type="NCBI Taxonomy" id="257454"/>
    <lineage>
        <taxon>Bacteria</taxon>
        <taxon>Bacillati</taxon>
        <taxon>Actinomycetota</taxon>
        <taxon>Actinomycetes</taxon>
        <taxon>Micrococcales</taxon>
        <taxon>Micrococcaceae</taxon>
        <taxon>Paeniglutamicibacter</taxon>
    </lineage>
</organism>
<dbReference type="Gene3D" id="3.90.190.10">
    <property type="entry name" value="Protein tyrosine phosphatase superfamily"/>
    <property type="match status" value="1"/>
</dbReference>
<name>A0ABS4WAC8_9MICC</name>
<protein>
    <submittedName>
        <fullName evidence="2">Protein-tyrosine phosphatase</fullName>
    </submittedName>
</protein>
<dbReference type="InterPro" id="IPR029021">
    <property type="entry name" value="Prot-tyrosine_phosphatase-like"/>
</dbReference>
<evidence type="ECO:0000259" key="1">
    <source>
        <dbReference type="PROSITE" id="PS50056"/>
    </source>
</evidence>
<dbReference type="Proteomes" id="UP000766570">
    <property type="component" value="Unassembled WGS sequence"/>
</dbReference>
<dbReference type="InterPro" id="IPR000387">
    <property type="entry name" value="Tyr_Pase_dom"/>
</dbReference>
<evidence type="ECO:0000313" key="2">
    <source>
        <dbReference type="EMBL" id="MBP2373161.1"/>
    </source>
</evidence>
<gene>
    <name evidence="2" type="ORF">JOF46_001073</name>
</gene>
<sequence>MRANLNWVTADLAVGGDLAYDDTAMVAQVFEIIDSGITHVLDLRIEDDDTEIWETAKIAYLRVGTTDAEGHVVPPEVFDAGVRFARLAVREGGKVLAHCHMGINRGPSMGFAILLDRGHSPIEAFDMIHAARPQAFIAYAQDALSAHAARQQRKGAPPANGEKQARLLQRHIDEVLTPSTVGRIRHLMRQTHRRDLGFTA</sequence>
<reference evidence="2 3" key="1">
    <citation type="submission" date="2021-03" db="EMBL/GenBank/DDBJ databases">
        <title>Sequencing the genomes of 1000 actinobacteria strains.</title>
        <authorList>
            <person name="Klenk H.-P."/>
        </authorList>
    </citation>
    <scope>NUCLEOTIDE SEQUENCE [LARGE SCALE GENOMIC DNA]</scope>
    <source>
        <strain evidence="2 3">DSM 15454</strain>
    </source>
</reference>
<dbReference type="EMBL" id="JAGIOE010000001">
    <property type="protein sequence ID" value="MBP2373161.1"/>
    <property type="molecule type" value="Genomic_DNA"/>
</dbReference>
<feature type="domain" description="Tyrosine specific protein phosphatases" evidence="1">
    <location>
        <begin position="76"/>
        <end position="143"/>
    </location>
</feature>
<keyword evidence="3" id="KW-1185">Reference proteome</keyword>
<dbReference type="RefSeq" id="WP_209906376.1">
    <property type="nucleotide sequence ID" value="NZ_BAAAMI010000019.1"/>
</dbReference>
<accession>A0ABS4WAC8</accession>
<proteinExistence type="predicted"/>